<dbReference type="InterPro" id="IPR050398">
    <property type="entry name" value="HssS/ArlS-like"/>
</dbReference>
<evidence type="ECO:0000256" key="7">
    <source>
        <dbReference type="ARBA" id="ARBA00022692"/>
    </source>
</evidence>
<keyword evidence="12" id="KW-0902">Two-component regulatory system</keyword>
<keyword evidence="17" id="KW-1185">Reference proteome</keyword>
<evidence type="ECO:0000256" key="8">
    <source>
        <dbReference type="ARBA" id="ARBA00022741"/>
    </source>
</evidence>
<organism evidence="16 17">
    <name type="scientific">Sulfurimonas crateris</name>
    <dbReference type="NCBI Taxonomy" id="2574727"/>
    <lineage>
        <taxon>Bacteria</taxon>
        <taxon>Pseudomonadati</taxon>
        <taxon>Campylobacterota</taxon>
        <taxon>Epsilonproteobacteria</taxon>
        <taxon>Campylobacterales</taxon>
        <taxon>Sulfurimonadaceae</taxon>
        <taxon>Sulfurimonas</taxon>
    </lineage>
</organism>
<evidence type="ECO:0000256" key="13">
    <source>
        <dbReference type="ARBA" id="ARBA00023136"/>
    </source>
</evidence>
<keyword evidence="8" id="KW-0547">Nucleotide-binding</keyword>
<dbReference type="InterPro" id="IPR005467">
    <property type="entry name" value="His_kinase_dom"/>
</dbReference>
<gene>
    <name evidence="16" type="ORF">FCU45_07605</name>
</gene>
<dbReference type="InterPro" id="IPR003594">
    <property type="entry name" value="HATPase_dom"/>
</dbReference>
<protein>
    <recommendedName>
        <fullName evidence="3">histidine kinase</fullName>
        <ecNumber evidence="3">2.7.13.3</ecNumber>
    </recommendedName>
</protein>
<proteinExistence type="predicted"/>
<dbReference type="SUPFAM" id="SSF55874">
    <property type="entry name" value="ATPase domain of HSP90 chaperone/DNA topoisomerase II/histidine kinase"/>
    <property type="match status" value="1"/>
</dbReference>
<dbReference type="InterPro" id="IPR036097">
    <property type="entry name" value="HisK_dim/P_sf"/>
</dbReference>
<dbReference type="GO" id="GO:0005886">
    <property type="term" value="C:plasma membrane"/>
    <property type="evidence" value="ECO:0007669"/>
    <property type="project" value="UniProtKB-SubCell"/>
</dbReference>
<dbReference type="CDD" id="cd00075">
    <property type="entry name" value="HATPase"/>
    <property type="match status" value="1"/>
</dbReference>
<dbReference type="SUPFAM" id="SSF47384">
    <property type="entry name" value="Homodimeric domain of signal transducing histidine kinase"/>
    <property type="match status" value="1"/>
</dbReference>
<evidence type="ECO:0000256" key="3">
    <source>
        <dbReference type="ARBA" id="ARBA00012438"/>
    </source>
</evidence>
<dbReference type="EC" id="2.7.13.3" evidence="3"/>
<accession>A0A4U2Z7B3</accession>
<dbReference type="Gene3D" id="1.10.287.130">
    <property type="match status" value="1"/>
</dbReference>
<dbReference type="InterPro" id="IPR036890">
    <property type="entry name" value="HATPase_C_sf"/>
</dbReference>
<evidence type="ECO:0000256" key="1">
    <source>
        <dbReference type="ARBA" id="ARBA00000085"/>
    </source>
</evidence>
<name>A0A4U2Z7B3_9BACT</name>
<reference evidence="16 17" key="1">
    <citation type="submission" date="2019-04" db="EMBL/GenBank/DDBJ databases">
        <title>Sulfurimonas crateris sp. nov. a facultative anaerobic sulfur-oxidizing chemolithautotrophic bacterium isolated from a terrestrial mud vulcano.</title>
        <authorList>
            <person name="Ratnikova N.M."/>
            <person name="Slobodkin A.I."/>
            <person name="Merkel A.Y."/>
            <person name="Novikov A."/>
            <person name="Bonch-Osmolovskaya E.A."/>
            <person name="Slobodkina G.B."/>
        </authorList>
    </citation>
    <scope>NUCLEOTIDE SEQUENCE [LARGE SCALE GENOMIC DNA]</scope>
    <source>
        <strain evidence="16 17">SN118</strain>
    </source>
</reference>
<dbReference type="PROSITE" id="PS50109">
    <property type="entry name" value="HIS_KIN"/>
    <property type="match status" value="1"/>
</dbReference>
<evidence type="ECO:0000256" key="12">
    <source>
        <dbReference type="ARBA" id="ARBA00023012"/>
    </source>
</evidence>
<evidence type="ECO:0000313" key="16">
    <source>
        <dbReference type="EMBL" id="TKI69372.1"/>
    </source>
</evidence>
<evidence type="ECO:0000256" key="14">
    <source>
        <dbReference type="SAM" id="Phobius"/>
    </source>
</evidence>
<comment type="catalytic activity">
    <reaction evidence="1">
        <text>ATP + protein L-histidine = ADP + protein N-phospho-L-histidine.</text>
        <dbReference type="EC" id="2.7.13.3"/>
    </reaction>
</comment>
<evidence type="ECO:0000256" key="5">
    <source>
        <dbReference type="ARBA" id="ARBA00022553"/>
    </source>
</evidence>
<feature type="domain" description="Histidine kinase" evidence="15">
    <location>
        <begin position="141"/>
        <end position="337"/>
    </location>
</feature>
<dbReference type="Proteomes" id="UP000309561">
    <property type="component" value="Unassembled WGS sequence"/>
</dbReference>
<dbReference type="CDD" id="cd00082">
    <property type="entry name" value="HisKA"/>
    <property type="match status" value="1"/>
</dbReference>
<dbReference type="Gene3D" id="3.30.565.10">
    <property type="entry name" value="Histidine kinase-like ATPase, C-terminal domain"/>
    <property type="match status" value="1"/>
</dbReference>
<evidence type="ECO:0000256" key="4">
    <source>
        <dbReference type="ARBA" id="ARBA00022475"/>
    </source>
</evidence>
<keyword evidence="13 14" id="KW-0472">Membrane</keyword>
<evidence type="ECO:0000256" key="10">
    <source>
        <dbReference type="ARBA" id="ARBA00022840"/>
    </source>
</evidence>
<dbReference type="GO" id="GO:0000155">
    <property type="term" value="F:phosphorelay sensor kinase activity"/>
    <property type="evidence" value="ECO:0007669"/>
    <property type="project" value="InterPro"/>
</dbReference>
<dbReference type="Pfam" id="PF00512">
    <property type="entry name" value="HisKA"/>
    <property type="match status" value="1"/>
</dbReference>
<evidence type="ECO:0000313" key="17">
    <source>
        <dbReference type="Proteomes" id="UP000309561"/>
    </source>
</evidence>
<comment type="subcellular location">
    <subcellularLocation>
        <location evidence="2">Cell membrane</location>
        <topology evidence="2">Multi-pass membrane protein</topology>
    </subcellularLocation>
</comment>
<dbReference type="PANTHER" id="PTHR45528:SF1">
    <property type="entry name" value="SENSOR HISTIDINE KINASE CPXA"/>
    <property type="match status" value="1"/>
</dbReference>
<evidence type="ECO:0000256" key="11">
    <source>
        <dbReference type="ARBA" id="ARBA00022989"/>
    </source>
</evidence>
<sequence>MKKEKMQNIALSLSSKIISSYMRSEPLHIENPEGYEVALYDEHQIPIYGQEAEDIIFEQGFYKDKRFDYFVDLSPQMHHGVKYLVLKSKKKDQEAQKLLQSILFTAMFSVLVVAVVGYFLSKMFLKPIQNERVKLDKFIKDSTHELNTPITAILMSIERLKKENIDEKILKRVDISAKRVQKIYSDLTYLLLESENQNLKQNNLREIVENELTLYEDLALKKSISIYKELDDAFFSMDEVSAQRLFGNLISNAIKYNKHGGKMELKLTAEEFSISNSGAGIKKEQQNRIFERFYRANEYEGGFGIGLDIVKRVCKRYKIGIEVNSIENGLTSVVLKF</sequence>
<keyword evidence="7 14" id="KW-0812">Transmembrane</keyword>
<keyword evidence="6" id="KW-0808">Transferase</keyword>
<dbReference type="EMBL" id="SZPX01000005">
    <property type="protein sequence ID" value="TKI69372.1"/>
    <property type="molecule type" value="Genomic_DNA"/>
</dbReference>
<dbReference type="PRINTS" id="PR00344">
    <property type="entry name" value="BCTRLSENSOR"/>
</dbReference>
<dbReference type="GO" id="GO:0005524">
    <property type="term" value="F:ATP binding"/>
    <property type="evidence" value="ECO:0007669"/>
    <property type="project" value="UniProtKB-KW"/>
</dbReference>
<dbReference type="InterPro" id="IPR003661">
    <property type="entry name" value="HisK_dim/P_dom"/>
</dbReference>
<dbReference type="SMART" id="SM00388">
    <property type="entry name" value="HisKA"/>
    <property type="match status" value="1"/>
</dbReference>
<dbReference type="AlphaFoldDB" id="A0A4U2Z7B3"/>
<evidence type="ECO:0000256" key="9">
    <source>
        <dbReference type="ARBA" id="ARBA00022777"/>
    </source>
</evidence>
<dbReference type="SMART" id="SM00387">
    <property type="entry name" value="HATPase_c"/>
    <property type="match status" value="1"/>
</dbReference>
<dbReference type="RefSeq" id="WP_137013932.1">
    <property type="nucleotide sequence ID" value="NZ_SZPX01000005.1"/>
</dbReference>
<evidence type="ECO:0000259" key="15">
    <source>
        <dbReference type="PROSITE" id="PS50109"/>
    </source>
</evidence>
<keyword evidence="4" id="KW-1003">Cell membrane</keyword>
<evidence type="ECO:0000256" key="2">
    <source>
        <dbReference type="ARBA" id="ARBA00004651"/>
    </source>
</evidence>
<evidence type="ECO:0000256" key="6">
    <source>
        <dbReference type="ARBA" id="ARBA00022679"/>
    </source>
</evidence>
<dbReference type="Pfam" id="PF02518">
    <property type="entry name" value="HATPase_c"/>
    <property type="match status" value="1"/>
</dbReference>
<keyword evidence="11 14" id="KW-1133">Transmembrane helix</keyword>
<keyword evidence="9 16" id="KW-0418">Kinase</keyword>
<dbReference type="OrthoDB" id="9761634at2"/>
<feature type="transmembrane region" description="Helical" evidence="14">
    <location>
        <begin position="98"/>
        <end position="120"/>
    </location>
</feature>
<dbReference type="InterPro" id="IPR004358">
    <property type="entry name" value="Sig_transdc_His_kin-like_C"/>
</dbReference>
<dbReference type="PANTHER" id="PTHR45528">
    <property type="entry name" value="SENSOR HISTIDINE KINASE CPXA"/>
    <property type="match status" value="1"/>
</dbReference>
<comment type="caution">
    <text evidence="16">The sequence shown here is derived from an EMBL/GenBank/DDBJ whole genome shotgun (WGS) entry which is preliminary data.</text>
</comment>
<keyword evidence="10" id="KW-0067">ATP-binding</keyword>
<keyword evidence="5" id="KW-0597">Phosphoprotein</keyword>